<dbReference type="SUPFAM" id="SSF53474">
    <property type="entry name" value="alpha/beta-Hydrolases"/>
    <property type="match status" value="1"/>
</dbReference>
<organism evidence="1 2">
    <name type="scientific">Ditylenchus destructor</name>
    <dbReference type="NCBI Taxonomy" id="166010"/>
    <lineage>
        <taxon>Eukaryota</taxon>
        <taxon>Metazoa</taxon>
        <taxon>Ecdysozoa</taxon>
        <taxon>Nematoda</taxon>
        <taxon>Chromadorea</taxon>
        <taxon>Rhabditida</taxon>
        <taxon>Tylenchina</taxon>
        <taxon>Tylenchomorpha</taxon>
        <taxon>Sphaerularioidea</taxon>
        <taxon>Anguinidae</taxon>
        <taxon>Anguininae</taxon>
        <taxon>Ditylenchus</taxon>
    </lineage>
</organism>
<keyword evidence="2" id="KW-1185">Reference proteome</keyword>
<dbReference type="AlphaFoldDB" id="A0AAD4R6E2"/>
<reference evidence="1" key="1">
    <citation type="submission" date="2022-01" db="EMBL/GenBank/DDBJ databases">
        <title>Genome Sequence Resource for Two Populations of Ditylenchus destructor, the Migratory Endoparasitic Phytonematode.</title>
        <authorList>
            <person name="Zhang H."/>
            <person name="Lin R."/>
            <person name="Xie B."/>
        </authorList>
    </citation>
    <scope>NUCLEOTIDE SEQUENCE</scope>
    <source>
        <strain evidence="1">BazhouSP</strain>
    </source>
</reference>
<name>A0AAD4R6E2_9BILA</name>
<comment type="caution">
    <text evidence="1">The sequence shown here is derived from an EMBL/GenBank/DDBJ whole genome shotgun (WGS) entry which is preliminary data.</text>
</comment>
<dbReference type="Gene3D" id="3.40.50.1820">
    <property type="entry name" value="alpha/beta hydrolase"/>
    <property type="match status" value="1"/>
</dbReference>
<dbReference type="InterPro" id="IPR029058">
    <property type="entry name" value="AB_hydrolase_fold"/>
</dbReference>
<proteinExistence type="predicted"/>
<evidence type="ECO:0000313" key="1">
    <source>
        <dbReference type="EMBL" id="KAI1712525.1"/>
    </source>
</evidence>
<gene>
    <name evidence="1" type="ORF">DdX_09617</name>
</gene>
<sequence>MSTLQEIHSTPLPYVLSLPPNASKQKDWPVLCFLHGRDEAAPLPLQQAVTLWGPLSPKNPARIRNEFIIVVPQLPISGDDWHLYAGSVKDIVKHVQCEHGGDPKRTYLTGFSYGGNGVFDLGIKQSDFWAALWSVDPVRMPKEEVKPPTWLSIGEIVRPSTDAYIQQVCLNLLDEELGGDRYYLDEGQNHGGCAYMAYKDERIYDWLITKQLS</sequence>
<evidence type="ECO:0000313" key="2">
    <source>
        <dbReference type="Proteomes" id="UP001201812"/>
    </source>
</evidence>
<dbReference type="EMBL" id="JAKKPZ010000018">
    <property type="protein sequence ID" value="KAI1712525.1"/>
    <property type="molecule type" value="Genomic_DNA"/>
</dbReference>
<accession>A0AAD4R6E2</accession>
<dbReference type="Proteomes" id="UP001201812">
    <property type="component" value="Unassembled WGS sequence"/>
</dbReference>
<protein>
    <submittedName>
        <fullName evidence="1">Uncharacterized protein</fullName>
    </submittedName>
</protein>